<evidence type="ECO:0000259" key="1">
    <source>
        <dbReference type="PROSITE" id="PS50181"/>
    </source>
</evidence>
<dbReference type="SUPFAM" id="SSF52047">
    <property type="entry name" value="RNI-like"/>
    <property type="match status" value="1"/>
</dbReference>
<dbReference type="SUPFAM" id="SSF81383">
    <property type="entry name" value="F-box domain"/>
    <property type="match status" value="1"/>
</dbReference>
<dbReference type="InterPro" id="IPR001810">
    <property type="entry name" value="F-box_dom"/>
</dbReference>
<reference evidence="2" key="1">
    <citation type="submission" date="2022-07" db="EMBL/GenBank/DDBJ databases">
        <title>Genome Sequence of Leucocoprinus birnbaumii.</title>
        <authorList>
            <person name="Buettner E."/>
        </authorList>
    </citation>
    <scope>NUCLEOTIDE SEQUENCE</scope>
    <source>
        <strain evidence="2">VT141</strain>
    </source>
</reference>
<gene>
    <name evidence="2" type="ORF">NP233_g9526</name>
</gene>
<organism evidence="2 3">
    <name type="scientific">Leucocoprinus birnbaumii</name>
    <dbReference type="NCBI Taxonomy" id="56174"/>
    <lineage>
        <taxon>Eukaryota</taxon>
        <taxon>Fungi</taxon>
        <taxon>Dikarya</taxon>
        <taxon>Basidiomycota</taxon>
        <taxon>Agaricomycotina</taxon>
        <taxon>Agaricomycetes</taxon>
        <taxon>Agaricomycetidae</taxon>
        <taxon>Agaricales</taxon>
        <taxon>Agaricineae</taxon>
        <taxon>Agaricaceae</taxon>
        <taxon>Leucocoprinus</taxon>
    </lineage>
</organism>
<comment type="caution">
    <text evidence="2">The sequence shown here is derived from an EMBL/GenBank/DDBJ whole genome shotgun (WGS) entry which is preliminary data.</text>
</comment>
<dbReference type="Gene3D" id="1.20.1280.50">
    <property type="match status" value="1"/>
</dbReference>
<accession>A0AAD5VMK4</accession>
<name>A0AAD5VMK4_9AGAR</name>
<dbReference type="EMBL" id="JANIEX010000861">
    <property type="protein sequence ID" value="KAJ3562504.1"/>
    <property type="molecule type" value="Genomic_DNA"/>
</dbReference>
<sequence length="440" mass="49631">MGSPHIPVSSQTVASPLATAAQVTTRSPESTIHDVPNEILAKIFHILLHTYLPHLQLLSPEMARIRLVCHRWDDIITGEAIFWKNIHLRGNPYLPFRHDCLLSAIQGFAKRARMAPLSFGFGPVFIANDWPKHFAKEIHRSHDISISLGHVESAMEVLDICPFENAVNLKKFSLEVQTLGVSMLDIFSRLLVTVPSLRHLAIGWIKDAEYHAPDSWDSAYRNVWANLTSLSLHGRRLEDVFSILQFATSVESLLIRTQPSRALGTNPIPTYYIESPLSFPNLRHLALIIPAEHNTILQAIEAPRLTVLSVDVLGTMRVPRYQQLNNVILEFLMGARHSLRALFIEQIEASQLLSFLQHPAVEPLDIVEVIFSHPAMIEKVIARLQEGFSSGVQPYRYEKYTGNSLVVGWGRNTLHGITHQLMPLSDRTRADERAWAHLNA</sequence>
<dbReference type="AlphaFoldDB" id="A0AAD5VMK4"/>
<protein>
    <recommendedName>
        <fullName evidence="1">F-box domain-containing protein</fullName>
    </recommendedName>
</protein>
<dbReference type="Proteomes" id="UP001213000">
    <property type="component" value="Unassembled WGS sequence"/>
</dbReference>
<feature type="domain" description="F-box" evidence="1">
    <location>
        <begin position="29"/>
        <end position="86"/>
    </location>
</feature>
<keyword evidence="3" id="KW-1185">Reference proteome</keyword>
<proteinExistence type="predicted"/>
<evidence type="ECO:0000313" key="3">
    <source>
        <dbReference type="Proteomes" id="UP001213000"/>
    </source>
</evidence>
<dbReference type="Pfam" id="PF12937">
    <property type="entry name" value="F-box-like"/>
    <property type="match status" value="1"/>
</dbReference>
<evidence type="ECO:0000313" key="2">
    <source>
        <dbReference type="EMBL" id="KAJ3562504.1"/>
    </source>
</evidence>
<dbReference type="PROSITE" id="PS50181">
    <property type="entry name" value="FBOX"/>
    <property type="match status" value="1"/>
</dbReference>
<dbReference type="InterPro" id="IPR036047">
    <property type="entry name" value="F-box-like_dom_sf"/>
</dbReference>